<dbReference type="InterPro" id="IPR036195">
    <property type="entry name" value="AbfB_ABD_sf"/>
</dbReference>
<dbReference type="InterPro" id="IPR005506">
    <property type="entry name" value="DUF312_ALF"/>
</dbReference>
<feature type="coiled-coil region" evidence="1">
    <location>
        <begin position="166"/>
        <end position="195"/>
    </location>
</feature>
<reference evidence="3 4" key="1">
    <citation type="submission" date="2021-03" db="EMBL/GenBank/DDBJ databases">
        <title>Sequencing the genomes of 1000 actinobacteria strains.</title>
        <authorList>
            <person name="Klenk H.-P."/>
        </authorList>
    </citation>
    <scope>NUCLEOTIDE SEQUENCE [LARGE SCALE GENOMIC DNA]</scope>
    <source>
        <strain evidence="3 4">DSM 44580</strain>
    </source>
</reference>
<name>A0ABS5AEY7_9PSEU</name>
<evidence type="ECO:0000259" key="2">
    <source>
        <dbReference type="Pfam" id="PF05270"/>
    </source>
</evidence>
<dbReference type="SUPFAM" id="SSF110221">
    <property type="entry name" value="AbfB domain"/>
    <property type="match status" value="1"/>
</dbReference>
<evidence type="ECO:0000313" key="3">
    <source>
        <dbReference type="EMBL" id="MBP2474250.1"/>
    </source>
</evidence>
<dbReference type="RefSeq" id="WP_158103687.1">
    <property type="nucleotide sequence ID" value="NZ_JAGIOO010000001.1"/>
</dbReference>
<keyword evidence="4" id="KW-1185">Reference proteome</keyword>
<gene>
    <name evidence="3" type="ORF">JOF53_003122</name>
</gene>
<keyword evidence="1" id="KW-0175">Coiled coil</keyword>
<organism evidence="3 4">
    <name type="scientific">Crossiella equi</name>
    <dbReference type="NCBI Taxonomy" id="130796"/>
    <lineage>
        <taxon>Bacteria</taxon>
        <taxon>Bacillati</taxon>
        <taxon>Actinomycetota</taxon>
        <taxon>Actinomycetes</taxon>
        <taxon>Pseudonocardiales</taxon>
        <taxon>Pseudonocardiaceae</taxon>
        <taxon>Crossiella</taxon>
    </lineage>
</organism>
<accession>A0ABS5AEY7</accession>
<dbReference type="InterPro" id="IPR007934">
    <property type="entry name" value="AbfB_ABD"/>
</dbReference>
<comment type="caution">
    <text evidence="3">The sequence shown here is derived from an EMBL/GenBank/DDBJ whole genome shotgun (WGS) entry which is preliminary data.</text>
</comment>
<feature type="domain" description="Alpha-L-arabinofuranosidase B arabinose-binding" evidence="2">
    <location>
        <begin position="327"/>
        <end position="466"/>
    </location>
</feature>
<protein>
    <recommendedName>
        <fullName evidence="2">Alpha-L-arabinofuranosidase B arabinose-binding domain-containing protein</fullName>
    </recommendedName>
</protein>
<sequence>MGSGARGVAVTDQDRIRAAKAVGFTEGELSELLLFAERDFVMELWKKATGREVRAIIELALQKNTSTAFAELILVGVFDAKKRDDDNQIREEAQARIDRDLKRRAIATLRITVTPDVLEFGIRDFVIRIWRIAEGAEVKKAAEAVIDASLDVQRQFLGQGIVDAFAVDQERDREQKHQQNEAAKERQRLRDTRANAASVAGMQIPDEMLDLSDDNFIREIRRRAVKDSWVAGEAQIALNNGDPKVWRAFIETGIYEARRKDDERDKAQVDGENRARIVAIRGRAEASGMNPELLKATDAALRGSRDDRVRFLTKGYEHVLRQSLQVTTPGLSGSIFARHENGVGRISHVHGGSADLAKQDATWTVRPGLSDPNCYSFESVNIPDYYLRHELYRVRIAAKEPTDAFRGDATFCPRQGLSGTGVSLEAANLKGRFIRHMSGEIWLANDSGQFDFDRPHMFREDASWQVVEPWVPHPR</sequence>
<dbReference type="Gene3D" id="2.80.10.50">
    <property type="match status" value="1"/>
</dbReference>
<dbReference type="Pfam" id="PF03752">
    <property type="entry name" value="ALF"/>
    <property type="match status" value="1"/>
</dbReference>
<evidence type="ECO:0000256" key="1">
    <source>
        <dbReference type="SAM" id="Coils"/>
    </source>
</evidence>
<dbReference type="Proteomes" id="UP001519363">
    <property type="component" value="Unassembled WGS sequence"/>
</dbReference>
<dbReference type="Pfam" id="PF05270">
    <property type="entry name" value="AbfB"/>
    <property type="match status" value="1"/>
</dbReference>
<proteinExistence type="predicted"/>
<evidence type="ECO:0000313" key="4">
    <source>
        <dbReference type="Proteomes" id="UP001519363"/>
    </source>
</evidence>
<dbReference type="CDD" id="cd23399">
    <property type="entry name" value="beta-trefoil_ABD_ABFB"/>
    <property type="match status" value="1"/>
</dbReference>
<dbReference type="EMBL" id="JAGIOO010000001">
    <property type="protein sequence ID" value="MBP2474250.1"/>
    <property type="molecule type" value="Genomic_DNA"/>
</dbReference>